<name>A0A7R8UPG2_HERIL</name>
<evidence type="ECO:0000313" key="3">
    <source>
        <dbReference type="Proteomes" id="UP000594454"/>
    </source>
</evidence>
<gene>
    <name evidence="2" type="ORF">HERILL_LOCUS7143</name>
</gene>
<protein>
    <submittedName>
        <fullName evidence="2">Uncharacterized protein</fullName>
    </submittedName>
</protein>
<accession>A0A7R8UPG2</accession>
<sequence length="198" mass="22054">MHKSTFVIVAILLIGEVCASSLIPHQRSILARRAFCKLIRDEEQCKGGSYIDEFCGKTMCYRLPGEVCDMPNSSPMNGNCHPLLTCNCGKCWGCVNVNGVRMCDEMDLCSCCCAIIIIAVPKNVKNDAHVSRPDRACGLAVSSVEFDDYFVNSSRHCQRELHRRVKNRSSNITFNNFIFSVYDFAVNHEHCSAATISS</sequence>
<dbReference type="InParanoid" id="A0A7R8UPG2"/>
<organism evidence="2 3">
    <name type="scientific">Hermetia illucens</name>
    <name type="common">Black soldier fly</name>
    <dbReference type="NCBI Taxonomy" id="343691"/>
    <lineage>
        <taxon>Eukaryota</taxon>
        <taxon>Metazoa</taxon>
        <taxon>Ecdysozoa</taxon>
        <taxon>Arthropoda</taxon>
        <taxon>Hexapoda</taxon>
        <taxon>Insecta</taxon>
        <taxon>Pterygota</taxon>
        <taxon>Neoptera</taxon>
        <taxon>Endopterygota</taxon>
        <taxon>Diptera</taxon>
        <taxon>Brachycera</taxon>
        <taxon>Stratiomyomorpha</taxon>
        <taxon>Stratiomyidae</taxon>
        <taxon>Hermetiinae</taxon>
        <taxon>Hermetia</taxon>
    </lineage>
</organism>
<dbReference type="Proteomes" id="UP000594454">
    <property type="component" value="Chromosome 3"/>
</dbReference>
<feature type="chain" id="PRO_5030974334" evidence="1">
    <location>
        <begin position="20"/>
        <end position="198"/>
    </location>
</feature>
<proteinExistence type="predicted"/>
<evidence type="ECO:0000313" key="2">
    <source>
        <dbReference type="EMBL" id="CAD7084238.1"/>
    </source>
</evidence>
<dbReference type="EMBL" id="LR899011">
    <property type="protein sequence ID" value="CAD7084238.1"/>
    <property type="molecule type" value="Genomic_DNA"/>
</dbReference>
<dbReference type="AlphaFoldDB" id="A0A7R8UPG2"/>
<keyword evidence="1" id="KW-0732">Signal</keyword>
<evidence type="ECO:0000256" key="1">
    <source>
        <dbReference type="SAM" id="SignalP"/>
    </source>
</evidence>
<keyword evidence="3" id="KW-1185">Reference proteome</keyword>
<reference evidence="2 3" key="1">
    <citation type="submission" date="2020-11" db="EMBL/GenBank/DDBJ databases">
        <authorList>
            <person name="Wallbank WR R."/>
            <person name="Pardo Diaz C."/>
            <person name="Kozak K."/>
            <person name="Martin S."/>
            <person name="Jiggins C."/>
            <person name="Moest M."/>
            <person name="Warren A I."/>
            <person name="Generalovic N T."/>
            <person name="Byers J.R.P. K."/>
            <person name="Montejo-Kovacevich G."/>
            <person name="Yen C E."/>
        </authorList>
    </citation>
    <scope>NUCLEOTIDE SEQUENCE [LARGE SCALE GENOMIC DNA]</scope>
</reference>
<feature type="signal peptide" evidence="1">
    <location>
        <begin position="1"/>
        <end position="19"/>
    </location>
</feature>